<gene>
    <name evidence="2" type="ORF">E3O06_11525</name>
</gene>
<dbReference type="Pfam" id="PF20815">
    <property type="entry name" value="GIY_YIG_2"/>
    <property type="match status" value="1"/>
</dbReference>
<keyword evidence="3" id="KW-1185">Reference proteome</keyword>
<proteinExistence type="predicted"/>
<evidence type="ECO:0000259" key="1">
    <source>
        <dbReference type="Pfam" id="PF20815"/>
    </source>
</evidence>
<accession>A0A4R8UTT9</accession>
<organism evidence="2 3">
    <name type="scientific">Cryobacterium glaciale</name>
    <dbReference type="NCBI Taxonomy" id="1259145"/>
    <lineage>
        <taxon>Bacteria</taxon>
        <taxon>Bacillati</taxon>
        <taxon>Actinomycetota</taxon>
        <taxon>Actinomycetes</taxon>
        <taxon>Micrococcales</taxon>
        <taxon>Microbacteriaceae</taxon>
        <taxon>Cryobacterium</taxon>
    </lineage>
</organism>
<comment type="caution">
    <text evidence="2">The sequence shown here is derived from an EMBL/GenBank/DDBJ whole genome shotgun (WGS) entry which is preliminary data.</text>
</comment>
<dbReference type="RefSeq" id="WP_134503535.1">
    <property type="nucleotide sequence ID" value="NZ_SOEY01000023.1"/>
</dbReference>
<dbReference type="AlphaFoldDB" id="A0A4R8UTT9"/>
<dbReference type="OrthoDB" id="5190670at2"/>
<protein>
    <submittedName>
        <fullName evidence="2">GIY-YIG nuclease family protein</fullName>
    </submittedName>
</protein>
<dbReference type="Proteomes" id="UP000298173">
    <property type="component" value="Unassembled WGS sequence"/>
</dbReference>
<feature type="domain" description="GIY-YIG catalytic" evidence="1">
    <location>
        <begin position="11"/>
        <end position="109"/>
    </location>
</feature>
<evidence type="ECO:0000313" key="3">
    <source>
        <dbReference type="Proteomes" id="UP000298173"/>
    </source>
</evidence>
<evidence type="ECO:0000313" key="2">
    <source>
        <dbReference type="EMBL" id="TFB71884.1"/>
    </source>
</evidence>
<dbReference type="InterPro" id="IPR049311">
    <property type="entry name" value="GIY_YIG_cat"/>
</dbReference>
<reference evidence="2 3" key="1">
    <citation type="submission" date="2019-03" db="EMBL/GenBank/DDBJ databases">
        <title>Genomics of glacier-inhabiting Cryobacterium strains.</title>
        <authorList>
            <person name="Liu Q."/>
            <person name="Xin Y.-H."/>
        </authorList>
    </citation>
    <scope>NUCLEOTIDE SEQUENCE [LARGE SCALE GENOMIC DNA]</scope>
    <source>
        <strain evidence="2 3">HLT2-23</strain>
    </source>
</reference>
<name>A0A4R8UTT9_9MICO</name>
<sequence length="110" mass="12206">MYIWFRDGEPVYVGEAKGVQGLRGRLRAHLAIGTDLSRSTLRASVAVAQLGVTRAYARQRPSVMTDAEITLVNEWLTACELGWRECATGPAAHDLEVKLRSEWTPPLNIL</sequence>
<dbReference type="EMBL" id="SOEY01000023">
    <property type="protein sequence ID" value="TFB71884.1"/>
    <property type="molecule type" value="Genomic_DNA"/>
</dbReference>